<dbReference type="GO" id="GO:0051536">
    <property type="term" value="F:iron-sulfur cluster binding"/>
    <property type="evidence" value="ECO:0007669"/>
    <property type="project" value="UniProtKB-KW"/>
</dbReference>
<feature type="domain" description="DUF83" evidence="14">
    <location>
        <begin position="19"/>
        <end position="202"/>
    </location>
</feature>
<evidence type="ECO:0000313" key="16">
    <source>
        <dbReference type="Proteomes" id="UP000000483"/>
    </source>
</evidence>
<comment type="cofactor">
    <cofactor evidence="1">
        <name>[4Fe-4S] cluster</name>
        <dbReference type="ChEBI" id="CHEBI:49883"/>
    </cofactor>
</comment>
<reference evidence="15 16" key="1">
    <citation type="journal article" date="2011" name="Stand. Genomic Sci.">
        <title>Complete genome sequence of the acetate-degrading sulfate reducer Desulfobacca acetoxidans type strain (ASRB2).</title>
        <authorList>
            <person name="Goker M."/>
            <person name="Teshima H."/>
            <person name="Lapidus A."/>
            <person name="Nolan M."/>
            <person name="Lucas S."/>
            <person name="Hammon N."/>
            <person name="Deshpande S."/>
            <person name="Cheng J.F."/>
            <person name="Tapia R."/>
            <person name="Han C."/>
            <person name="Goodwin L."/>
            <person name="Pitluck S."/>
            <person name="Huntemann M."/>
            <person name="Liolios K."/>
            <person name="Ivanova N."/>
            <person name="Pagani I."/>
            <person name="Mavromatis K."/>
            <person name="Ovchinikova G."/>
            <person name="Pati A."/>
            <person name="Chen A."/>
            <person name="Palaniappan K."/>
            <person name="Land M."/>
            <person name="Hauser L."/>
            <person name="Brambilla E.M."/>
            <person name="Rohde M."/>
            <person name="Spring S."/>
            <person name="Detter J.C."/>
            <person name="Woyke T."/>
            <person name="Bristow J."/>
            <person name="Eisen J.A."/>
            <person name="Markowitz V."/>
            <person name="Hugenholtz P."/>
            <person name="Kyrpides N.C."/>
            <person name="Klenk H.P."/>
        </authorList>
    </citation>
    <scope>NUCLEOTIDE SEQUENCE [LARGE SCALE GENOMIC DNA]</scope>
    <source>
        <strain evidence="16">ATCC 700848 / DSM 11109 / ASRB2</strain>
    </source>
</reference>
<comment type="cofactor">
    <cofactor evidence="13">
        <name>Mg(2+)</name>
        <dbReference type="ChEBI" id="CHEBI:18420"/>
    </cofactor>
    <cofactor evidence="13">
        <name>Mn(2+)</name>
        <dbReference type="ChEBI" id="CHEBI:29035"/>
    </cofactor>
    <text evidence="13">Mg(2+) or Mn(2+) required for ssDNA cleavage activity.</text>
</comment>
<evidence type="ECO:0000256" key="6">
    <source>
        <dbReference type="ARBA" id="ARBA00022723"/>
    </source>
</evidence>
<dbReference type="GO" id="GO:0051607">
    <property type="term" value="P:defense response to virus"/>
    <property type="evidence" value="ECO:0007669"/>
    <property type="project" value="UniProtKB-KW"/>
</dbReference>
<reference evidence="16" key="2">
    <citation type="submission" date="2011-03" db="EMBL/GenBank/DDBJ databases">
        <title>The complete genome of Desulfobacca acetoxidans DSM 11109.</title>
        <authorList>
            <consortium name="US DOE Joint Genome Institute (JGI-PGF)"/>
            <person name="Lucas S."/>
            <person name="Copeland A."/>
            <person name="Lapidus A."/>
            <person name="Bruce D."/>
            <person name="Goodwin L."/>
            <person name="Pitluck S."/>
            <person name="Peters L."/>
            <person name="Kyrpides N."/>
            <person name="Mavromatis K."/>
            <person name="Ivanova N."/>
            <person name="Ovchinnikova G."/>
            <person name="Teshima H."/>
            <person name="Detter J.C."/>
            <person name="Han C."/>
            <person name="Land M."/>
            <person name="Hauser L."/>
            <person name="Markowitz V."/>
            <person name="Cheng J.-F."/>
            <person name="Hugenholtz P."/>
            <person name="Woyke T."/>
            <person name="Wu D."/>
            <person name="Spring S."/>
            <person name="Schueler E."/>
            <person name="Brambilla E."/>
            <person name="Klenk H.-P."/>
            <person name="Eisen J.A."/>
        </authorList>
    </citation>
    <scope>NUCLEOTIDE SEQUENCE [LARGE SCALE GENOMIC DNA]</scope>
    <source>
        <strain evidence="16">ATCC 700848 / DSM 11109 / ASRB2</strain>
    </source>
</reference>
<gene>
    <name evidence="15" type="ordered locus">Desac_0086</name>
</gene>
<keyword evidence="16" id="KW-1185">Reference proteome</keyword>
<evidence type="ECO:0000256" key="11">
    <source>
        <dbReference type="ARBA" id="ARBA00023118"/>
    </source>
</evidence>
<dbReference type="EMBL" id="CP002629">
    <property type="protein sequence ID" value="AEB07984.1"/>
    <property type="molecule type" value="Genomic_DNA"/>
</dbReference>
<protein>
    <recommendedName>
        <fullName evidence="4 13">CRISPR-associated exonuclease Cas4</fullName>
        <ecNumber evidence="3 13">3.1.12.1</ecNumber>
    </recommendedName>
</protein>
<dbReference type="GO" id="GO:0004527">
    <property type="term" value="F:exonuclease activity"/>
    <property type="evidence" value="ECO:0007669"/>
    <property type="project" value="UniProtKB-KW"/>
</dbReference>
<dbReference type="PANTHER" id="PTHR36531:SF6">
    <property type="entry name" value="DNA REPLICATION ATP-DEPENDENT HELICASE_NUCLEASE DNA2"/>
    <property type="match status" value="1"/>
</dbReference>
<dbReference type="PANTHER" id="PTHR36531">
    <property type="entry name" value="CRISPR-ASSOCIATED EXONUCLEASE CAS4"/>
    <property type="match status" value="1"/>
</dbReference>
<evidence type="ECO:0000256" key="13">
    <source>
        <dbReference type="RuleBase" id="RU365022"/>
    </source>
</evidence>
<evidence type="ECO:0000256" key="9">
    <source>
        <dbReference type="ARBA" id="ARBA00023004"/>
    </source>
</evidence>
<dbReference type="Proteomes" id="UP000000483">
    <property type="component" value="Chromosome"/>
</dbReference>
<dbReference type="InterPro" id="IPR011604">
    <property type="entry name" value="PDDEXK-like_dom_sf"/>
</dbReference>
<evidence type="ECO:0000259" key="14">
    <source>
        <dbReference type="Pfam" id="PF01930"/>
    </source>
</evidence>
<dbReference type="HOGENOM" id="CLU_102055_2_0_7"/>
<evidence type="ECO:0000256" key="10">
    <source>
        <dbReference type="ARBA" id="ARBA00023014"/>
    </source>
</evidence>
<dbReference type="InterPro" id="IPR013343">
    <property type="entry name" value="CRISPR-assoc_prot_Cas4"/>
</dbReference>
<evidence type="ECO:0000256" key="3">
    <source>
        <dbReference type="ARBA" id="ARBA00012768"/>
    </source>
</evidence>
<dbReference type="STRING" id="880072.Desac_0086"/>
<keyword evidence="10 13" id="KW-0411">Iron-sulfur</keyword>
<proteinExistence type="inferred from homology"/>
<sequence length="206" mass="24059">MENIAELNFDEAGYSITTSDILEYLFCPRFIYFQNYLAISQHEEKRFKVQTGRTVHEDKARLNPNYLRKKLGVVERKKSVYLSSTRGMRGIVDEILFLQDGSAAPLDYKYAEYKERTFKNHRFQLTFYGLLIRDNYSVPVNKGYIVYTRSRNKLIEVGITESMYNELQDIIAVLTSIVVQGKYPPPTKAKARCLDCCYRNICEKVI</sequence>
<evidence type="ECO:0000256" key="1">
    <source>
        <dbReference type="ARBA" id="ARBA00001966"/>
    </source>
</evidence>
<dbReference type="Pfam" id="PF01930">
    <property type="entry name" value="Cas_Cas4"/>
    <property type="match status" value="1"/>
</dbReference>
<keyword evidence="5 13" id="KW-0540">Nuclease</keyword>
<dbReference type="Gene3D" id="3.90.320.10">
    <property type="match status" value="1"/>
</dbReference>
<keyword evidence="12 13" id="KW-0464">Manganese</keyword>
<evidence type="ECO:0000256" key="8">
    <source>
        <dbReference type="ARBA" id="ARBA00022839"/>
    </source>
</evidence>
<evidence type="ECO:0000256" key="5">
    <source>
        <dbReference type="ARBA" id="ARBA00022722"/>
    </source>
</evidence>
<dbReference type="eggNOG" id="COG1468">
    <property type="taxonomic scope" value="Bacteria"/>
</dbReference>
<organism evidence="15 16">
    <name type="scientific">Desulfobacca acetoxidans (strain ATCC 700848 / DSM 11109 / ASRB2)</name>
    <dbReference type="NCBI Taxonomy" id="880072"/>
    <lineage>
        <taxon>Bacteria</taxon>
        <taxon>Pseudomonadati</taxon>
        <taxon>Thermodesulfobacteriota</taxon>
        <taxon>Desulfobaccia</taxon>
        <taxon>Desulfobaccales</taxon>
        <taxon>Desulfobaccaceae</taxon>
        <taxon>Desulfobacca</taxon>
    </lineage>
</organism>
<evidence type="ECO:0000256" key="7">
    <source>
        <dbReference type="ARBA" id="ARBA00022801"/>
    </source>
</evidence>
<keyword evidence="9 13" id="KW-0408">Iron</keyword>
<keyword evidence="6 13" id="KW-0479">Metal-binding</keyword>
<dbReference type="EC" id="3.1.12.1" evidence="3 13"/>
<dbReference type="InterPro" id="IPR022765">
    <property type="entry name" value="Dna2/Cas4_DUF83"/>
</dbReference>
<accession>F2NJ26</accession>
<comment type="similarity">
    <text evidence="2 13">Belongs to the CRISPR-associated exonuclease Cas4 family.</text>
</comment>
<keyword evidence="8 13" id="KW-0269">Exonuclease</keyword>
<comment type="function">
    <text evidence="13">CRISPR (clustered regularly interspaced short palindromic repeat) is an adaptive immune system that provides protection against mobile genetic elements (viruses, transposable elements and conjugative plasmids). CRISPR clusters contain sequences complementary to antecedent mobile elements and target invading nucleic acids. CRISPR clusters are transcribed and processed into CRISPR RNA (crRNA).</text>
</comment>
<evidence type="ECO:0000313" key="15">
    <source>
        <dbReference type="EMBL" id="AEB07984.1"/>
    </source>
</evidence>
<name>F2NJ26_DESAR</name>
<keyword evidence="11 13" id="KW-0051">Antiviral defense</keyword>
<evidence type="ECO:0000256" key="12">
    <source>
        <dbReference type="ARBA" id="ARBA00023211"/>
    </source>
</evidence>
<evidence type="ECO:0000256" key="2">
    <source>
        <dbReference type="ARBA" id="ARBA00009189"/>
    </source>
</evidence>
<dbReference type="NCBIfam" id="TIGR00372">
    <property type="entry name" value="cas4"/>
    <property type="match status" value="1"/>
</dbReference>
<dbReference type="GO" id="GO:0046872">
    <property type="term" value="F:metal ion binding"/>
    <property type="evidence" value="ECO:0007669"/>
    <property type="project" value="UniProtKB-KW"/>
</dbReference>
<keyword evidence="7 13" id="KW-0378">Hydrolase</keyword>
<evidence type="ECO:0000256" key="4">
    <source>
        <dbReference type="ARBA" id="ARBA00020049"/>
    </source>
</evidence>
<dbReference type="KEGG" id="dao:Desac_0086"/>
<dbReference type="InterPro" id="IPR051827">
    <property type="entry name" value="Cas4_exonuclease"/>
</dbReference>
<comment type="cofactor">
    <cofactor evidence="13">
        <name>iron-sulfur cluster</name>
        <dbReference type="ChEBI" id="CHEBI:30408"/>
    </cofactor>
</comment>
<dbReference type="AlphaFoldDB" id="F2NJ26"/>